<dbReference type="EMBL" id="ML119916">
    <property type="protein sequence ID" value="RPA71585.1"/>
    <property type="molecule type" value="Genomic_DNA"/>
</dbReference>
<gene>
    <name evidence="3" type="ORF">BJ508DRAFT_89705</name>
</gene>
<accession>A0A3N4HAM7</accession>
<reference evidence="3 4" key="1">
    <citation type="journal article" date="2018" name="Nat. Ecol. Evol.">
        <title>Pezizomycetes genomes reveal the molecular basis of ectomycorrhizal truffle lifestyle.</title>
        <authorList>
            <person name="Murat C."/>
            <person name="Payen T."/>
            <person name="Noel B."/>
            <person name="Kuo A."/>
            <person name="Morin E."/>
            <person name="Chen J."/>
            <person name="Kohler A."/>
            <person name="Krizsan K."/>
            <person name="Balestrini R."/>
            <person name="Da Silva C."/>
            <person name="Montanini B."/>
            <person name="Hainaut M."/>
            <person name="Levati E."/>
            <person name="Barry K.W."/>
            <person name="Belfiori B."/>
            <person name="Cichocki N."/>
            <person name="Clum A."/>
            <person name="Dockter R.B."/>
            <person name="Fauchery L."/>
            <person name="Guy J."/>
            <person name="Iotti M."/>
            <person name="Le Tacon F."/>
            <person name="Lindquist E.A."/>
            <person name="Lipzen A."/>
            <person name="Malagnac F."/>
            <person name="Mello A."/>
            <person name="Molinier V."/>
            <person name="Miyauchi S."/>
            <person name="Poulain J."/>
            <person name="Riccioni C."/>
            <person name="Rubini A."/>
            <person name="Sitrit Y."/>
            <person name="Splivallo R."/>
            <person name="Traeger S."/>
            <person name="Wang M."/>
            <person name="Zifcakova L."/>
            <person name="Wipf D."/>
            <person name="Zambonelli A."/>
            <person name="Paolocci F."/>
            <person name="Nowrousian M."/>
            <person name="Ottonello S."/>
            <person name="Baldrian P."/>
            <person name="Spatafora J.W."/>
            <person name="Henrissat B."/>
            <person name="Nagy L.G."/>
            <person name="Aury J.M."/>
            <person name="Wincker P."/>
            <person name="Grigoriev I.V."/>
            <person name="Bonfante P."/>
            <person name="Martin F.M."/>
        </authorList>
    </citation>
    <scope>NUCLEOTIDE SEQUENCE [LARGE SCALE GENOMIC DNA]</scope>
    <source>
        <strain evidence="3 4">RN42</strain>
    </source>
</reference>
<proteinExistence type="predicted"/>
<feature type="domain" description="F-box" evidence="2">
    <location>
        <begin position="43"/>
        <end position="92"/>
    </location>
</feature>
<organism evidence="3 4">
    <name type="scientific">Ascobolus immersus RN42</name>
    <dbReference type="NCBI Taxonomy" id="1160509"/>
    <lineage>
        <taxon>Eukaryota</taxon>
        <taxon>Fungi</taxon>
        <taxon>Dikarya</taxon>
        <taxon>Ascomycota</taxon>
        <taxon>Pezizomycotina</taxon>
        <taxon>Pezizomycetes</taxon>
        <taxon>Pezizales</taxon>
        <taxon>Ascobolaceae</taxon>
        <taxon>Ascobolus</taxon>
    </lineage>
</organism>
<feature type="region of interest" description="Disordered" evidence="1">
    <location>
        <begin position="1"/>
        <end position="23"/>
    </location>
</feature>
<dbReference type="Pfam" id="PF12937">
    <property type="entry name" value="F-box-like"/>
    <property type="match status" value="1"/>
</dbReference>
<dbReference type="InterPro" id="IPR001810">
    <property type="entry name" value="F-box_dom"/>
</dbReference>
<dbReference type="InterPro" id="IPR036047">
    <property type="entry name" value="F-box-like_dom_sf"/>
</dbReference>
<keyword evidence="4" id="KW-1185">Reference proteome</keyword>
<sequence>MTTDFAMGEAPPASPTQNGYYQPQYEMPLDEPETIRPLNSRPPLNLLELPQEMLLNVMSSLDSTNDLKALMNTCRRFHHLFYDHQQGISKEVANREFLPIAFEVLKLWDENGMPWPGRLHLHEWTLGKFGARYEPTPRIGRVNFESEDNPRTVNGYEMNEIIQINFVRANGRRSDRAWFEHNENGRRTLNRLEPEEIHPDRRKFGMAQLERMLYDKTEITKLLYPLLIEEDPDQQLPVPSGPAPESDPALLTQLNEAFFPSDPTVLPPRIPVRNPRRKRYTSTELDRLYTAMYNLLLLGADFHCGDLIKLRTRNPQNYPRPHLQSPAHYDFQPLQTPSRFQGRNPQFLSRPAHVVGGTGRSNVPDSTPDQLDPERRRTWYRLDRLIFDYKNLIDMRFSEVVHILHVCSHLANTWNYASIFLSNAAPYGVRLYSHLLDRFIDPQKVPPHEYDLLKSQLLRAIDNAVADGMQNELHRLAYLSRWNQKGFGGVDPRESKGLRGLVYKRKARAWVINGEGTIVQKIVVLGSWALDALDDAEE</sequence>
<evidence type="ECO:0000313" key="4">
    <source>
        <dbReference type="Proteomes" id="UP000275078"/>
    </source>
</evidence>
<evidence type="ECO:0000313" key="3">
    <source>
        <dbReference type="EMBL" id="RPA71585.1"/>
    </source>
</evidence>
<feature type="compositionally biased region" description="Polar residues" evidence="1">
    <location>
        <begin position="360"/>
        <end position="369"/>
    </location>
</feature>
<dbReference type="CDD" id="cd09917">
    <property type="entry name" value="F-box_SF"/>
    <property type="match status" value="1"/>
</dbReference>
<evidence type="ECO:0000256" key="1">
    <source>
        <dbReference type="SAM" id="MobiDB-lite"/>
    </source>
</evidence>
<feature type="region of interest" description="Disordered" evidence="1">
    <location>
        <begin position="351"/>
        <end position="372"/>
    </location>
</feature>
<evidence type="ECO:0000259" key="2">
    <source>
        <dbReference type="PROSITE" id="PS50181"/>
    </source>
</evidence>
<dbReference type="PROSITE" id="PS50181">
    <property type="entry name" value="FBOX"/>
    <property type="match status" value="1"/>
</dbReference>
<dbReference type="AlphaFoldDB" id="A0A3N4HAM7"/>
<dbReference type="Proteomes" id="UP000275078">
    <property type="component" value="Unassembled WGS sequence"/>
</dbReference>
<protein>
    <recommendedName>
        <fullName evidence="2">F-box domain-containing protein</fullName>
    </recommendedName>
</protein>
<name>A0A3N4HAM7_ASCIM</name>
<dbReference type="SUPFAM" id="SSF81383">
    <property type="entry name" value="F-box domain"/>
    <property type="match status" value="1"/>
</dbReference>